<evidence type="ECO:0000259" key="1">
    <source>
        <dbReference type="Pfam" id="PF13579"/>
    </source>
</evidence>
<dbReference type="Gene3D" id="3.40.50.2000">
    <property type="entry name" value="Glycogen Phosphorylase B"/>
    <property type="match status" value="1"/>
</dbReference>
<sequence>VKVGIVTSEFHPIRAAAASRTGPWSDILVQRGHEASVLTSQEGKVSGENIRVVNSRFQTPSNRAGLARRLLQEIRLGRDLGRLLEGLSPKLDLVVITSPPFFMASLCARASKRAGIPYVFDVRDRYPAVLFDLGVVSSEGFIGRTLRRIETKNYAGARLVTTVTSGLTQDLEKSVGSEKVAKVMNGFDGRQFTEENL</sequence>
<dbReference type="SUPFAM" id="SSF53756">
    <property type="entry name" value="UDP-Glycosyltransferase/glycogen phosphorylase"/>
    <property type="match status" value="1"/>
</dbReference>
<protein>
    <recommendedName>
        <fullName evidence="1">Glycosyltransferase subfamily 4-like N-terminal domain-containing protein</fullName>
    </recommendedName>
</protein>
<name>A0A382ZTV8_9ZZZZ</name>
<dbReference type="Pfam" id="PF13579">
    <property type="entry name" value="Glyco_trans_4_4"/>
    <property type="match status" value="1"/>
</dbReference>
<organism evidence="2">
    <name type="scientific">marine metagenome</name>
    <dbReference type="NCBI Taxonomy" id="408172"/>
    <lineage>
        <taxon>unclassified sequences</taxon>
        <taxon>metagenomes</taxon>
        <taxon>ecological metagenomes</taxon>
    </lineage>
</organism>
<accession>A0A382ZTV8</accession>
<dbReference type="InterPro" id="IPR028098">
    <property type="entry name" value="Glyco_trans_4-like_N"/>
</dbReference>
<feature type="domain" description="Glycosyltransferase subfamily 4-like N-terminal" evidence="1">
    <location>
        <begin position="27"/>
        <end position="184"/>
    </location>
</feature>
<dbReference type="AlphaFoldDB" id="A0A382ZTV8"/>
<feature type="non-terminal residue" evidence="2">
    <location>
        <position position="197"/>
    </location>
</feature>
<feature type="non-terminal residue" evidence="2">
    <location>
        <position position="1"/>
    </location>
</feature>
<proteinExistence type="predicted"/>
<gene>
    <name evidence="2" type="ORF">METZ01_LOCUS451821</name>
</gene>
<reference evidence="2" key="1">
    <citation type="submission" date="2018-05" db="EMBL/GenBank/DDBJ databases">
        <authorList>
            <person name="Lanie J.A."/>
            <person name="Ng W.-L."/>
            <person name="Kazmierczak K.M."/>
            <person name="Andrzejewski T.M."/>
            <person name="Davidsen T.M."/>
            <person name="Wayne K.J."/>
            <person name="Tettelin H."/>
            <person name="Glass J.I."/>
            <person name="Rusch D."/>
            <person name="Podicherti R."/>
            <person name="Tsui H.-C.T."/>
            <person name="Winkler M.E."/>
        </authorList>
    </citation>
    <scope>NUCLEOTIDE SEQUENCE</scope>
</reference>
<dbReference type="EMBL" id="UINC01186654">
    <property type="protein sequence ID" value="SVD98967.1"/>
    <property type="molecule type" value="Genomic_DNA"/>
</dbReference>
<evidence type="ECO:0000313" key="2">
    <source>
        <dbReference type="EMBL" id="SVD98967.1"/>
    </source>
</evidence>